<keyword evidence="2" id="KW-1185">Reference proteome</keyword>
<dbReference type="AlphaFoldDB" id="A0AA40FMM1"/>
<proteinExistence type="predicted"/>
<sequence>MATCRFWPFVGDSVLFIEQAVASKHVDASQGCLDASSRLPRCQAEVWHRCVRNTSGINVSKAFFPLDGNALDRHGSVVGGRSCTVT</sequence>
<protein>
    <submittedName>
        <fullName evidence="1">Uncharacterized protein</fullName>
    </submittedName>
</protein>
<gene>
    <name evidence="1" type="ORF">K0M31_009735</name>
</gene>
<dbReference type="Proteomes" id="UP001177670">
    <property type="component" value="Unassembled WGS sequence"/>
</dbReference>
<evidence type="ECO:0000313" key="2">
    <source>
        <dbReference type="Proteomes" id="UP001177670"/>
    </source>
</evidence>
<accession>A0AA40FMM1</accession>
<reference evidence="1" key="1">
    <citation type="submission" date="2021-10" db="EMBL/GenBank/DDBJ databases">
        <title>Melipona bicolor Genome sequencing and assembly.</title>
        <authorList>
            <person name="Araujo N.S."/>
            <person name="Arias M.C."/>
        </authorList>
    </citation>
    <scope>NUCLEOTIDE SEQUENCE</scope>
    <source>
        <strain evidence="1">USP_2M_L1-L4_2017</strain>
        <tissue evidence="1">Whole body</tissue>
    </source>
</reference>
<name>A0AA40FMM1_9HYME</name>
<comment type="caution">
    <text evidence="1">The sequence shown here is derived from an EMBL/GenBank/DDBJ whole genome shotgun (WGS) entry which is preliminary data.</text>
</comment>
<evidence type="ECO:0000313" key="1">
    <source>
        <dbReference type="EMBL" id="KAK1121885.1"/>
    </source>
</evidence>
<dbReference type="EMBL" id="JAHYIQ010000024">
    <property type="protein sequence ID" value="KAK1121885.1"/>
    <property type="molecule type" value="Genomic_DNA"/>
</dbReference>
<organism evidence="1 2">
    <name type="scientific">Melipona bicolor</name>
    <dbReference type="NCBI Taxonomy" id="60889"/>
    <lineage>
        <taxon>Eukaryota</taxon>
        <taxon>Metazoa</taxon>
        <taxon>Ecdysozoa</taxon>
        <taxon>Arthropoda</taxon>
        <taxon>Hexapoda</taxon>
        <taxon>Insecta</taxon>
        <taxon>Pterygota</taxon>
        <taxon>Neoptera</taxon>
        <taxon>Endopterygota</taxon>
        <taxon>Hymenoptera</taxon>
        <taxon>Apocrita</taxon>
        <taxon>Aculeata</taxon>
        <taxon>Apoidea</taxon>
        <taxon>Anthophila</taxon>
        <taxon>Apidae</taxon>
        <taxon>Melipona</taxon>
    </lineage>
</organism>